<keyword evidence="3" id="KW-0949">S-adenosyl-L-methionine</keyword>
<evidence type="ECO:0000256" key="2">
    <source>
        <dbReference type="ARBA" id="ARBA00022679"/>
    </source>
</evidence>
<evidence type="ECO:0000256" key="1">
    <source>
        <dbReference type="ARBA" id="ARBA00022603"/>
    </source>
</evidence>
<accession>A0A9X1YFH4</accession>
<dbReference type="PANTHER" id="PTHR13610:SF9">
    <property type="entry name" value="FI06469P"/>
    <property type="match status" value="1"/>
</dbReference>
<dbReference type="Proteomes" id="UP001139353">
    <property type="component" value="Unassembled WGS sequence"/>
</dbReference>
<dbReference type="InterPro" id="IPR026170">
    <property type="entry name" value="FAM173A/B"/>
</dbReference>
<keyword evidence="4" id="KW-1133">Transmembrane helix</keyword>
<feature type="transmembrane region" description="Helical" evidence="4">
    <location>
        <begin position="20"/>
        <end position="39"/>
    </location>
</feature>
<dbReference type="PANTHER" id="PTHR13610">
    <property type="entry name" value="METHYLTRANSFERASE DOMAIN-CONTAINING PROTEIN"/>
    <property type="match status" value="1"/>
</dbReference>
<dbReference type="InterPro" id="IPR029063">
    <property type="entry name" value="SAM-dependent_MTases_sf"/>
</dbReference>
<evidence type="ECO:0000256" key="4">
    <source>
        <dbReference type="SAM" id="Phobius"/>
    </source>
</evidence>
<dbReference type="EMBL" id="JAJLJH010000001">
    <property type="protein sequence ID" value="MCK9684717.1"/>
    <property type="molecule type" value="Genomic_DNA"/>
</dbReference>
<dbReference type="GO" id="GO:0016279">
    <property type="term" value="F:protein-lysine N-methyltransferase activity"/>
    <property type="evidence" value="ECO:0007669"/>
    <property type="project" value="InterPro"/>
</dbReference>
<keyword evidence="6" id="KW-1185">Reference proteome</keyword>
<keyword evidence="1 5" id="KW-0489">Methyltransferase</keyword>
<dbReference type="RefSeq" id="WP_275680741.1">
    <property type="nucleotide sequence ID" value="NZ_JAJLJH010000001.1"/>
</dbReference>
<keyword evidence="4" id="KW-0812">Transmembrane</keyword>
<keyword evidence="4" id="KW-0472">Membrane</keyword>
<name>A0A9X1YFH4_9BURK</name>
<dbReference type="AlphaFoldDB" id="A0A9X1YFH4"/>
<dbReference type="SUPFAM" id="SSF53335">
    <property type="entry name" value="S-adenosyl-L-methionine-dependent methyltransferases"/>
    <property type="match status" value="1"/>
</dbReference>
<dbReference type="Gene3D" id="3.40.50.150">
    <property type="entry name" value="Vaccinia Virus protein VP39"/>
    <property type="match status" value="1"/>
</dbReference>
<organism evidence="5 6">
    <name type="scientific">Scleromatobacter humisilvae</name>
    <dbReference type="NCBI Taxonomy" id="2897159"/>
    <lineage>
        <taxon>Bacteria</taxon>
        <taxon>Pseudomonadati</taxon>
        <taxon>Pseudomonadota</taxon>
        <taxon>Betaproteobacteria</taxon>
        <taxon>Burkholderiales</taxon>
        <taxon>Sphaerotilaceae</taxon>
        <taxon>Scleromatobacter</taxon>
    </lineage>
</organism>
<evidence type="ECO:0000256" key="3">
    <source>
        <dbReference type="ARBA" id="ARBA00022691"/>
    </source>
</evidence>
<evidence type="ECO:0000313" key="5">
    <source>
        <dbReference type="EMBL" id="MCK9684717.1"/>
    </source>
</evidence>
<evidence type="ECO:0000313" key="6">
    <source>
        <dbReference type="Proteomes" id="UP001139353"/>
    </source>
</evidence>
<feature type="transmembrane region" description="Helical" evidence="4">
    <location>
        <begin position="46"/>
        <end position="68"/>
    </location>
</feature>
<gene>
    <name evidence="5" type="ORF">LPC04_03235</name>
</gene>
<reference evidence="5" key="1">
    <citation type="submission" date="2021-11" db="EMBL/GenBank/DDBJ databases">
        <title>BS-T2-15 a new species belonging to the Comamonadaceae family isolated from the soil of a French oak forest.</title>
        <authorList>
            <person name="Mieszkin S."/>
            <person name="Alain K."/>
        </authorList>
    </citation>
    <scope>NUCLEOTIDE SEQUENCE</scope>
    <source>
        <strain evidence="5">BS-T2-15</strain>
    </source>
</reference>
<keyword evidence="2" id="KW-0808">Transferase</keyword>
<proteinExistence type="predicted"/>
<comment type="caution">
    <text evidence="5">The sequence shown here is derived from an EMBL/GenBank/DDBJ whole genome shotgun (WGS) entry which is preliminary data.</text>
</comment>
<dbReference type="GO" id="GO:0032259">
    <property type="term" value="P:methylation"/>
    <property type="evidence" value="ECO:0007669"/>
    <property type="project" value="UniProtKB-KW"/>
</dbReference>
<protein>
    <submittedName>
        <fullName evidence="5">Class I SAM-dependent methyltransferase</fullName>
    </submittedName>
</protein>
<sequence length="257" mass="27324">MASSPSVRRPVAPRLPALRWPLPALLAWAAGWVVMLALLRTDAAAPALAVAAGLAVAALPALAAATFWRRVIVAGGFPVSLLASGVGGAIPAWAWLLPLAALALAYPVTAWRDAPVFPTPRDALAGLDRHITLAPAASVLDAGCGLGHGLRALRAVWPQARIAGVEWSWPLALATRLRCPWARVTRGDMWRGSWAAHDLVYLFQRPESMARALAKADAEMRPGSWVVSLEFEAAGRTPHARMALASGRPIWIYRVGS</sequence>